<comment type="caution">
    <text evidence="2">The sequence shown here is derived from an EMBL/GenBank/DDBJ whole genome shotgun (WGS) entry which is preliminary data.</text>
</comment>
<name>A0AAW0CKQ1_9AGAR</name>
<dbReference type="InterPro" id="IPR013087">
    <property type="entry name" value="Znf_C2H2_type"/>
</dbReference>
<keyword evidence="3" id="KW-1185">Reference proteome</keyword>
<accession>A0AAW0CKQ1</accession>
<evidence type="ECO:0000313" key="2">
    <source>
        <dbReference type="EMBL" id="KAK7040131.1"/>
    </source>
</evidence>
<sequence length="177" mass="19551">MKASMGSTGLFLTCQWQGCDNPSSYPEDHVSEHSLSSLPCPYEGCERAFREPGLLVDHTCYEHKSSRLKPSADPFVPSTDMPPPAPDDTLPSYMTVTRNIMPCQILAETHGNIGPQVLHSVMPVKLSNYGDLNDEYDFVSERPMASYIPSEPANIQGMDDLDCSKVSALVQNGLRLW</sequence>
<feature type="domain" description="C2H2-type" evidence="1">
    <location>
        <begin position="40"/>
        <end position="63"/>
    </location>
</feature>
<protein>
    <recommendedName>
        <fullName evidence="1">C2H2-type domain-containing protein</fullName>
    </recommendedName>
</protein>
<dbReference type="PROSITE" id="PS00028">
    <property type="entry name" value="ZINC_FINGER_C2H2_1"/>
    <property type="match status" value="1"/>
</dbReference>
<evidence type="ECO:0000259" key="1">
    <source>
        <dbReference type="PROSITE" id="PS00028"/>
    </source>
</evidence>
<proteinExistence type="predicted"/>
<reference evidence="2 3" key="1">
    <citation type="submission" date="2024-01" db="EMBL/GenBank/DDBJ databases">
        <title>A draft genome for a cacao thread blight-causing isolate of Paramarasmius palmivorus.</title>
        <authorList>
            <person name="Baruah I.K."/>
            <person name="Bukari Y."/>
            <person name="Amoako-Attah I."/>
            <person name="Meinhardt L.W."/>
            <person name="Bailey B.A."/>
            <person name="Cohen S.P."/>
        </authorList>
    </citation>
    <scope>NUCLEOTIDE SEQUENCE [LARGE SCALE GENOMIC DNA]</scope>
    <source>
        <strain evidence="2 3">GH-12</strain>
    </source>
</reference>
<evidence type="ECO:0000313" key="3">
    <source>
        <dbReference type="Proteomes" id="UP001383192"/>
    </source>
</evidence>
<dbReference type="Proteomes" id="UP001383192">
    <property type="component" value="Unassembled WGS sequence"/>
</dbReference>
<dbReference type="EMBL" id="JAYKXP010000038">
    <property type="protein sequence ID" value="KAK7040131.1"/>
    <property type="molecule type" value="Genomic_DNA"/>
</dbReference>
<organism evidence="2 3">
    <name type="scientific">Paramarasmius palmivorus</name>
    <dbReference type="NCBI Taxonomy" id="297713"/>
    <lineage>
        <taxon>Eukaryota</taxon>
        <taxon>Fungi</taxon>
        <taxon>Dikarya</taxon>
        <taxon>Basidiomycota</taxon>
        <taxon>Agaricomycotina</taxon>
        <taxon>Agaricomycetes</taxon>
        <taxon>Agaricomycetidae</taxon>
        <taxon>Agaricales</taxon>
        <taxon>Marasmiineae</taxon>
        <taxon>Marasmiaceae</taxon>
        <taxon>Paramarasmius</taxon>
    </lineage>
</organism>
<gene>
    <name evidence="2" type="ORF">VNI00_009937</name>
</gene>
<dbReference type="AlphaFoldDB" id="A0AAW0CKQ1"/>